<dbReference type="InterPro" id="IPR036388">
    <property type="entry name" value="WH-like_DNA-bd_sf"/>
</dbReference>
<evidence type="ECO:0000256" key="2">
    <source>
        <dbReference type="PIRSR" id="PIRSR640198-2"/>
    </source>
</evidence>
<evidence type="ECO:0000256" key="1">
    <source>
        <dbReference type="PIRSR" id="PIRSR640198-1"/>
    </source>
</evidence>
<dbReference type="InterPro" id="IPR036390">
    <property type="entry name" value="WH_DNA-bd_sf"/>
</dbReference>
<dbReference type="STRING" id="115783.SAMN02745119_00338"/>
<dbReference type="RefSeq" id="WP_078788633.1">
    <property type="nucleotide sequence ID" value="NZ_FUWR01000001.1"/>
</dbReference>
<dbReference type="PROSITE" id="PS51459">
    <property type="entry name" value="FIDO"/>
    <property type="match status" value="1"/>
</dbReference>
<dbReference type="PANTHER" id="PTHR13504:SF33">
    <property type="entry name" value="FIC FAMILY PROTEIN"/>
    <property type="match status" value="1"/>
</dbReference>
<dbReference type="InterPro" id="IPR036597">
    <property type="entry name" value="Fido-like_dom_sf"/>
</dbReference>
<dbReference type="InterPro" id="IPR040198">
    <property type="entry name" value="Fido_containing"/>
</dbReference>
<feature type="binding site" evidence="2">
    <location>
        <begin position="201"/>
        <end position="208"/>
    </location>
    <ligand>
        <name>ATP</name>
        <dbReference type="ChEBI" id="CHEBI:30616"/>
    </ligand>
</feature>
<dbReference type="Pfam" id="PF02661">
    <property type="entry name" value="Fic"/>
    <property type="match status" value="1"/>
</dbReference>
<dbReference type="Proteomes" id="UP000190102">
    <property type="component" value="Unassembled WGS sequence"/>
</dbReference>
<evidence type="ECO:0000313" key="4">
    <source>
        <dbReference type="EMBL" id="SJZ37870.1"/>
    </source>
</evidence>
<name>A0A1T4K604_9BACT</name>
<dbReference type="Gene3D" id="1.10.10.10">
    <property type="entry name" value="Winged helix-like DNA-binding domain superfamily/Winged helix DNA-binding domain"/>
    <property type="match status" value="1"/>
</dbReference>
<dbReference type="OrthoDB" id="9813719at2"/>
<accession>A0A1T4K604</accession>
<feature type="active site" evidence="1">
    <location>
        <position position="197"/>
    </location>
</feature>
<reference evidence="5" key="1">
    <citation type="submission" date="2017-02" db="EMBL/GenBank/DDBJ databases">
        <authorList>
            <person name="Varghese N."/>
            <person name="Submissions S."/>
        </authorList>
    </citation>
    <scope>NUCLEOTIDE SEQUENCE [LARGE SCALE GENOMIC DNA]</scope>
    <source>
        <strain evidence="5">ATCC BAA-34</strain>
    </source>
</reference>
<evidence type="ECO:0000259" key="3">
    <source>
        <dbReference type="PROSITE" id="PS51459"/>
    </source>
</evidence>
<sequence length="349" mass="39560">MIKTSSITITTQILNLIAELDEFKGRWELLGRLAPDKLGSLKRVATIESVGSSTRIEGSRLSDFQVETLLANLEMQSFRSRDEEEVAGYAEAMNTIHDAWKHIPFTENHIKQLHGITLKYSSKDSAHRGEYKTLPNNVEAFDADGKSIGVVFETASPFDTPRLMAELVSGTMFALREKELHPLLVIGAFVVHFLAIHPFQDGNGRLSRVLTTLLLLQSGYRHVPYSSLERIVEENKDGYYRALRASQKLIRSEEENLDDWLRFFLTSLKKQKEILLGKIEQEQLLEKLAPLEENMLTIARERGRITIADAVTLLSANRNTVKLHLRQLVQQGYLEQHGSGKGTWYSVGR</sequence>
<dbReference type="InterPro" id="IPR003812">
    <property type="entry name" value="Fido"/>
</dbReference>
<evidence type="ECO:0000313" key="5">
    <source>
        <dbReference type="Proteomes" id="UP000190102"/>
    </source>
</evidence>
<keyword evidence="5" id="KW-1185">Reference proteome</keyword>
<dbReference type="EMBL" id="FUWR01000001">
    <property type="protein sequence ID" value="SJZ37870.1"/>
    <property type="molecule type" value="Genomic_DNA"/>
</dbReference>
<feature type="binding site" evidence="2">
    <location>
        <begin position="239"/>
        <end position="240"/>
    </location>
    <ligand>
        <name>ATP</name>
        <dbReference type="ChEBI" id="CHEBI:30616"/>
    </ligand>
</feature>
<keyword evidence="2" id="KW-0067">ATP-binding</keyword>
<keyword evidence="2" id="KW-0547">Nucleotide-binding</keyword>
<dbReference type="SUPFAM" id="SSF46785">
    <property type="entry name" value="Winged helix' DNA-binding domain"/>
    <property type="match status" value="1"/>
</dbReference>
<dbReference type="AlphaFoldDB" id="A0A1T4K604"/>
<dbReference type="GO" id="GO:0005524">
    <property type="term" value="F:ATP binding"/>
    <property type="evidence" value="ECO:0007669"/>
    <property type="project" value="UniProtKB-KW"/>
</dbReference>
<organism evidence="4 5">
    <name type="scientific">Trichlorobacter thiogenes</name>
    <dbReference type="NCBI Taxonomy" id="115783"/>
    <lineage>
        <taxon>Bacteria</taxon>
        <taxon>Pseudomonadati</taxon>
        <taxon>Thermodesulfobacteriota</taxon>
        <taxon>Desulfuromonadia</taxon>
        <taxon>Geobacterales</taxon>
        <taxon>Geobacteraceae</taxon>
        <taxon>Trichlorobacter</taxon>
    </lineage>
</organism>
<dbReference type="SUPFAM" id="SSF140931">
    <property type="entry name" value="Fic-like"/>
    <property type="match status" value="1"/>
</dbReference>
<feature type="domain" description="Fido" evidence="3">
    <location>
        <begin position="105"/>
        <end position="266"/>
    </location>
</feature>
<protein>
    <submittedName>
        <fullName evidence="4">Fic family protein</fullName>
    </submittedName>
</protein>
<dbReference type="PANTHER" id="PTHR13504">
    <property type="entry name" value="FIDO DOMAIN-CONTAINING PROTEIN DDB_G0283145"/>
    <property type="match status" value="1"/>
</dbReference>
<dbReference type="Gene3D" id="1.10.3290.10">
    <property type="entry name" value="Fido-like domain"/>
    <property type="match status" value="1"/>
</dbReference>
<gene>
    <name evidence="4" type="ORF">SAMN02745119_00338</name>
</gene>
<proteinExistence type="predicted"/>